<dbReference type="EMBL" id="KV425649">
    <property type="protein sequence ID" value="KZT19128.1"/>
    <property type="molecule type" value="Genomic_DNA"/>
</dbReference>
<feature type="domain" description="Rad51-like C-terminal" evidence="3">
    <location>
        <begin position="84"/>
        <end position="291"/>
    </location>
</feature>
<dbReference type="GO" id="GO:0000723">
    <property type="term" value="P:telomere maintenance"/>
    <property type="evidence" value="ECO:0007669"/>
    <property type="project" value="TreeGrafter"/>
</dbReference>
<dbReference type="GO" id="GO:0007131">
    <property type="term" value="P:reciprocal meiotic recombination"/>
    <property type="evidence" value="ECO:0007669"/>
    <property type="project" value="TreeGrafter"/>
</dbReference>
<sequence>MDLIHLVPSLPIALVDALRECGISKDMDFLFSGTVDDLLPRLSAYPIARDELVSCMAQIAELASAPASTGTERYIQVRHSRAIALDFQTGIRDLDGLLDGFGGSRVIEISGVKGSGKTALALQLALTHLSTVPDSSILWLDTTGDFEAEKGPQWLSMAEGQAAATALERLQVSLPLNGVEEADALLATLRLSLSNPLGDGLVTRCVVIDTVTKLLASRLSGTSSQGHAIMTAFMRELRSLARTYSLTVYVINDTSSAQPHNPASAVTFNTRKPALGPSFAFLTDACLWLAKYDTHDIDDDSRTTTHVAKVLRSRTTQSGRWCTFKIRDGIFLQSC</sequence>
<dbReference type="OrthoDB" id="336321at2759"/>
<gene>
    <name evidence="4" type="ORF">NEOLEDRAFT_1078459</name>
</gene>
<dbReference type="GO" id="GO:0005815">
    <property type="term" value="C:microtubule organizing center"/>
    <property type="evidence" value="ECO:0007669"/>
    <property type="project" value="TreeGrafter"/>
</dbReference>
<dbReference type="InterPro" id="IPR051988">
    <property type="entry name" value="HRR_RAD51_Paralog"/>
</dbReference>
<dbReference type="GO" id="GO:0005657">
    <property type="term" value="C:replication fork"/>
    <property type="evidence" value="ECO:0007669"/>
    <property type="project" value="TreeGrafter"/>
</dbReference>
<evidence type="ECO:0000256" key="2">
    <source>
        <dbReference type="ARBA" id="ARBA00023242"/>
    </source>
</evidence>
<name>A0A165N3I5_9AGAM</name>
<keyword evidence="5" id="KW-1185">Reference proteome</keyword>
<keyword evidence="4" id="KW-0378">Hydrolase</keyword>
<dbReference type="PANTHER" id="PTHR46457">
    <property type="entry name" value="DNA REPAIR PROTEIN RAD51 HOMOLOG 4"/>
    <property type="match status" value="1"/>
</dbReference>
<proteinExistence type="predicted"/>
<evidence type="ECO:0000256" key="1">
    <source>
        <dbReference type="ARBA" id="ARBA00004123"/>
    </source>
</evidence>
<dbReference type="GO" id="GO:0000400">
    <property type="term" value="F:four-way junction DNA binding"/>
    <property type="evidence" value="ECO:0007669"/>
    <property type="project" value="TreeGrafter"/>
</dbReference>
<accession>A0A165N3I5</accession>
<dbReference type="InterPro" id="IPR013632">
    <property type="entry name" value="Rad51_C"/>
</dbReference>
<dbReference type="AlphaFoldDB" id="A0A165N3I5"/>
<keyword evidence="2" id="KW-0539">Nucleus</keyword>
<dbReference type="InParanoid" id="A0A165N3I5"/>
<evidence type="ECO:0000313" key="5">
    <source>
        <dbReference type="Proteomes" id="UP000076761"/>
    </source>
</evidence>
<reference evidence="4 5" key="1">
    <citation type="journal article" date="2016" name="Mol. Biol. Evol.">
        <title>Comparative Genomics of Early-Diverging Mushroom-Forming Fungi Provides Insights into the Origins of Lignocellulose Decay Capabilities.</title>
        <authorList>
            <person name="Nagy L.G."/>
            <person name="Riley R."/>
            <person name="Tritt A."/>
            <person name="Adam C."/>
            <person name="Daum C."/>
            <person name="Floudas D."/>
            <person name="Sun H."/>
            <person name="Yadav J.S."/>
            <person name="Pangilinan J."/>
            <person name="Larsson K.H."/>
            <person name="Matsuura K."/>
            <person name="Barry K."/>
            <person name="Labutti K."/>
            <person name="Kuo R."/>
            <person name="Ohm R.A."/>
            <person name="Bhattacharya S.S."/>
            <person name="Shirouzu T."/>
            <person name="Yoshinaga Y."/>
            <person name="Martin F.M."/>
            <person name="Grigoriev I.V."/>
            <person name="Hibbett D.S."/>
        </authorList>
    </citation>
    <scope>NUCLEOTIDE SEQUENCE [LARGE SCALE GENOMIC DNA]</scope>
    <source>
        <strain evidence="4 5">HHB14362 ss-1</strain>
    </source>
</reference>
<dbReference type="Proteomes" id="UP000076761">
    <property type="component" value="Unassembled WGS sequence"/>
</dbReference>
<evidence type="ECO:0000259" key="3">
    <source>
        <dbReference type="Pfam" id="PF08423"/>
    </source>
</evidence>
<comment type="subcellular location">
    <subcellularLocation>
        <location evidence="1">Nucleus</location>
    </subcellularLocation>
</comment>
<dbReference type="GO" id="GO:0003697">
    <property type="term" value="F:single-stranded DNA binding"/>
    <property type="evidence" value="ECO:0007669"/>
    <property type="project" value="TreeGrafter"/>
</dbReference>
<dbReference type="GO" id="GO:0000724">
    <property type="term" value="P:double-strand break repair via homologous recombination"/>
    <property type="evidence" value="ECO:0007669"/>
    <property type="project" value="TreeGrafter"/>
</dbReference>
<dbReference type="GO" id="GO:0016787">
    <property type="term" value="F:hydrolase activity"/>
    <property type="evidence" value="ECO:0007669"/>
    <property type="project" value="UniProtKB-KW"/>
</dbReference>
<evidence type="ECO:0000313" key="4">
    <source>
        <dbReference type="EMBL" id="KZT19128.1"/>
    </source>
</evidence>
<dbReference type="Pfam" id="PF08423">
    <property type="entry name" value="Rad51"/>
    <property type="match status" value="1"/>
</dbReference>
<organism evidence="4 5">
    <name type="scientific">Neolentinus lepideus HHB14362 ss-1</name>
    <dbReference type="NCBI Taxonomy" id="1314782"/>
    <lineage>
        <taxon>Eukaryota</taxon>
        <taxon>Fungi</taxon>
        <taxon>Dikarya</taxon>
        <taxon>Basidiomycota</taxon>
        <taxon>Agaricomycotina</taxon>
        <taxon>Agaricomycetes</taxon>
        <taxon>Gloeophyllales</taxon>
        <taxon>Gloeophyllaceae</taxon>
        <taxon>Neolentinus</taxon>
    </lineage>
</organism>
<dbReference type="STRING" id="1314782.A0A165N3I5"/>
<dbReference type="GO" id="GO:0033063">
    <property type="term" value="C:Rad51B-Rad51C-Rad51D-XRCC2 complex"/>
    <property type="evidence" value="ECO:0007669"/>
    <property type="project" value="TreeGrafter"/>
</dbReference>
<dbReference type="GO" id="GO:0008094">
    <property type="term" value="F:ATP-dependent activity, acting on DNA"/>
    <property type="evidence" value="ECO:0007669"/>
    <property type="project" value="TreeGrafter"/>
</dbReference>
<dbReference type="SUPFAM" id="SSF52540">
    <property type="entry name" value="P-loop containing nucleoside triphosphate hydrolases"/>
    <property type="match status" value="1"/>
</dbReference>
<protein>
    <submittedName>
        <fullName evidence="4">p-loop containing nucleoside triphosphate hydrolase protein</fullName>
    </submittedName>
</protein>
<dbReference type="Gene3D" id="3.40.50.300">
    <property type="entry name" value="P-loop containing nucleotide triphosphate hydrolases"/>
    <property type="match status" value="1"/>
</dbReference>
<dbReference type="InterPro" id="IPR027417">
    <property type="entry name" value="P-loop_NTPase"/>
</dbReference>
<dbReference type="GO" id="GO:0042148">
    <property type="term" value="P:DNA strand invasion"/>
    <property type="evidence" value="ECO:0007669"/>
    <property type="project" value="TreeGrafter"/>
</dbReference>
<dbReference type="PANTHER" id="PTHR46457:SF1">
    <property type="entry name" value="DNA REPAIR PROTEIN RAD51 HOMOLOG 4"/>
    <property type="match status" value="1"/>
</dbReference>